<dbReference type="InterPro" id="IPR036388">
    <property type="entry name" value="WH-like_DNA-bd_sf"/>
</dbReference>
<evidence type="ECO:0000313" key="1">
    <source>
        <dbReference type="EMBL" id="MQS17350.1"/>
    </source>
</evidence>
<sequence>MSTIPLADVASAAVMPPAPLLDAAELALLRYAILPGGRQTRLAATGLRPADIKDAGDRACCLVGAATLVQAGALVAAHQLLSADQLEIGQILPRHPTARPAEALVLAVGGHTAEQTAAAMGVTEHTVTAYWRPRELGARTPGQAGYAAIATGLLTLNRIRPSYPDLTLAAYLGGEGPAAPKESA</sequence>
<evidence type="ECO:0000313" key="2">
    <source>
        <dbReference type="Proteomes" id="UP000450000"/>
    </source>
</evidence>
<reference evidence="1 2" key="1">
    <citation type="submission" date="2019-09" db="EMBL/GenBank/DDBJ databases">
        <title>Genome Sequences of Streptomyces kaniharaensis ATCC 21070.</title>
        <authorList>
            <person name="Zhu W."/>
            <person name="De Crecy-Lagard V."/>
            <person name="Richards N.G."/>
        </authorList>
    </citation>
    <scope>NUCLEOTIDE SEQUENCE [LARGE SCALE GENOMIC DNA]</scope>
    <source>
        <strain evidence="1 2">SF-557</strain>
    </source>
</reference>
<protein>
    <submittedName>
        <fullName evidence="1">Uncharacterized protein</fullName>
    </submittedName>
</protein>
<dbReference type="AlphaFoldDB" id="A0A6N7L0T3"/>
<keyword evidence="2" id="KW-1185">Reference proteome</keyword>
<dbReference type="EMBL" id="WBOF01000004">
    <property type="protein sequence ID" value="MQS17350.1"/>
    <property type="molecule type" value="Genomic_DNA"/>
</dbReference>
<name>A0A6N7L0T3_9ACTN</name>
<dbReference type="Proteomes" id="UP000450000">
    <property type="component" value="Unassembled WGS sequence"/>
</dbReference>
<organism evidence="1 2">
    <name type="scientific">Streptomyces kaniharaensis</name>
    <dbReference type="NCBI Taxonomy" id="212423"/>
    <lineage>
        <taxon>Bacteria</taxon>
        <taxon>Bacillati</taxon>
        <taxon>Actinomycetota</taxon>
        <taxon>Actinomycetes</taxon>
        <taxon>Kitasatosporales</taxon>
        <taxon>Streptomycetaceae</taxon>
        <taxon>Streptomyces</taxon>
    </lineage>
</organism>
<comment type="caution">
    <text evidence="1">The sequence shown here is derived from an EMBL/GenBank/DDBJ whole genome shotgun (WGS) entry which is preliminary data.</text>
</comment>
<dbReference type="RefSeq" id="WP_153470068.1">
    <property type="nucleotide sequence ID" value="NZ_WBOF01000004.1"/>
</dbReference>
<accession>A0A6N7L0T3</accession>
<dbReference type="Gene3D" id="1.10.10.10">
    <property type="entry name" value="Winged helix-like DNA-binding domain superfamily/Winged helix DNA-binding domain"/>
    <property type="match status" value="1"/>
</dbReference>
<proteinExistence type="predicted"/>
<gene>
    <name evidence="1" type="ORF">F7Q99_35510</name>
</gene>